<name>A0A6V8LEQ9_9ACTN</name>
<proteinExistence type="predicted"/>
<evidence type="ECO:0000256" key="1">
    <source>
        <dbReference type="SAM" id="MobiDB-lite"/>
    </source>
</evidence>
<keyword evidence="3" id="KW-1185">Reference proteome</keyword>
<dbReference type="Proteomes" id="UP000482960">
    <property type="component" value="Unassembled WGS sequence"/>
</dbReference>
<dbReference type="EMBL" id="BLPG01000001">
    <property type="protein sequence ID" value="GFJ92527.1"/>
    <property type="molecule type" value="Genomic_DNA"/>
</dbReference>
<accession>A0A6V8LEQ9</accession>
<sequence>MSAGGARRGRRDNGLDATEYAVAGDVDPRVGEHLLDVLAAGGIAAYLQPSADLNPVTRTTTVPARPTDRLYVDRTHLEVARDYLSKLATPPEAEDESNEPDVEIEWARIVAGFDAEVEERTPPRPRGRKSHSPTPRVSPASR</sequence>
<feature type="compositionally biased region" description="Polar residues" evidence="1">
    <location>
        <begin position="132"/>
        <end position="142"/>
    </location>
</feature>
<evidence type="ECO:0000313" key="3">
    <source>
        <dbReference type="Proteomes" id="UP000482960"/>
    </source>
</evidence>
<reference evidence="2 3" key="2">
    <citation type="submission" date="2020-03" db="EMBL/GenBank/DDBJ databases">
        <authorList>
            <person name="Ichikawa N."/>
            <person name="Kimura A."/>
            <person name="Kitahashi Y."/>
            <person name="Uohara A."/>
        </authorList>
    </citation>
    <scope>NUCLEOTIDE SEQUENCE [LARGE SCALE GENOMIC DNA]</scope>
    <source>
        <strain evidence="2 3">NBRC 108638</strain>
    </source>
</reference>
<gene>
    <name evidence="2" type="ORF">Prum_061690</name>
</gene>
<comment type="caution">
    <text evidence="2">The sequence shown here is derived from an EMBL/GenBank/DDBJ whole genome shotgun (WGS) entry which is preliminary data.</text>
</comment>
<organism evidence="2 3">
    <name type="scientific">Phytohabitans rumicis</name>
    <dbReference type="NCBI Taxonomy" id="1076125"/>
    <lineage>
        <taxon>Bacteria</taxon>
        <taxon>Bacillati</taxon>
        <taxon>Actinomycetota</taxon>
        <taxon>Actinomycetes</taxon>
        <taxon>Micromonosporales</taxon>
        <taxon>Micromonosporaceae</taxon>
    </lineage>
</organism>
<feature type="region of interest" description="Disordered" evidence="1">
    <location>
        <begin position="113"/>
        <end position="142"/>
    </location>
</feature>
<dbReference type="AlphaFoldDB" id="A0A6V8LEQ9"/>
<protein>
    <submittedName>
        <fullName evidence="2">Uncharacterized protein</fullName>
    </submittedName>
</protein>
<evidence type="ECO:0000313" key="2">
    <source>
        <dbReference type="EMBL" id="GFJ92527.1"/>
    </source>
</evidence>
<reference evidence="2 3" key="1">
    <citation type="submission" date="2020-03" db="EMBL/GenBank/DDBJ databases">
        <title>Whole genome shotgun sequence of Phytohabitans rumicis NBRC 108638.</title>
        <authorList>
            <person name="Komaki H."/>
            <person name="Tamura T."/>
        </authorList>
    </citation>
    <scope>NUCLEOTIDE SEQUENCE [LARGE SCALE GENOMIC DNA]</scope>
    <source>
        <strain evidence="2 3">NBRC 108638</strain>
    </source>
</reference>